<gene>
    <name evidence="1" type="ORF">PCYB_003340</name>
</gene>
<name>K6V2S3_PLACD</name>
<dbReference type="VEuPathDB" id="PlasmoDB:PCYB_003340"/>
<organism evidence="1 2">
    <name type="scientific">Plasmodium cynomolgi (strain B)</name>
    <dbReference type="NCBI Taxonomy" id="1120755"/>
    <lineage>
        <taxon>Eukaryota</taxon>
        <taxon>Sar</taxon>
        <taxon>Alveolata</taxon>
        <taxon>Apicomplexa</taxon>
        <taxon>Aconoidasida</taxon>
        <taxon>Haemosporida</taxon>
        <taxon>Plasmodiidae</taxon>
        <taxon>Plasmodium</taxon>
        <taxon>Plasmodium (Plasmodium)</taxon>
    </lineage>
</organism>
<dbReference type="PhylomeDB" id="K6V2S3"/>
<protein>
    <submittedName>
        <fullName evidence="1">CYIR protein</fullName>
    </submittedName>
</protein>
<accession>K6V2S3</accession>
<dbReference type="RefSeq" id="XP_004227803.1">
    <property type="nucleotide sequence ID" value="XM_004227755.1"/>
</dbReference>
<dbReference type="OrthoDB" id="381445at2759"/>
<evidence type="ECO:0000313" key="1">
    <source>
        <dbReference type="EMBL" id="GAB69585.1"/>
    </source>
</evidence>
<dbReference type="InterPro" id="IPR008780">
    <property type="entry name" value="Plasmodium_Vir"/>
</dbReference>
<sequence>MDNKVQRRDRCYHSMLWIFDEIRKFMRSNSNNINLLDVLNKFHYVEERIIEDINRTSDENKYLCRSYFIYHDLEEWKNVKYLNDYIKNYEKIKQNVISSTTNCEKYRKYFEFIKILYERHKEECCEYWNTECHKYFSCDPFYDPNNLLPALENCKNVKFNLISSAEVKSLSKDSTKPFNMEVKNVRCVAYKYEDYGFLSCFDSPLTHNVTIKGIPKKLYPIKKDEGKKNNQMRTTDVIMGMQNSMCNITRKENNIVELSCRKISSNESVNKVDGQIRELNKMPKDVHTGVKINNPDETLIWKGLKHSKEEACTTDLLGFCVDPKIINKNNAREEK</sequence>
<proteinExistence type="predicted"/>
<dbReference type="AlphaFoldDB" id="K6V2S3"/>
<dbReference type="Pfam" id="PF05795">
    <property type="entry name" value="Plasmodium_Vir"/>
    <property type="match status" value="1"/>
</dbReference>
<dbReference type="Proteomes" id="UP000006319">
    <property type="component" value="Unassembled WGS sequence"/>
</dbReference>
<dbReference type="EMBL" id="DF157380">
    <property type="protein sequence ID" value="GAB69585.1"/>
    <property type="molecule type" value="Genomic_DNA"/>
</dbReference>
<dbReference type="KEGG" id="pcy:PCYB_003340"/>
<dbReference type="GeneID" id="14696127"/>
<reference evidence="1 2" key="1">
    <citation type="journal article" date="2012" name="Nat. Genet.">
        <title>Plasmodium cynomolgi genome sequences provide insight into Plasmodium vivax and the monkey malaria clade.</title>
        <authorList>
            <person name="Tachibana S."/>
            <person name="Sullivan S.A."/>
            <person name="Kawai S."/>
            <person name="Nakamura S."/>
            <person name="Kim H.R."/>
            <person name="Goto N."/>
            <person name="Arisue N."/>
            <person name="Palacpac N.M.Q."/>
            <person name="Honma H."/>
            <person name="Yagi M."/>
            <person name="Tougan T."/>
            <person name="Katakai Y."/>
            <person name="Kaneko O."/>
            <person name="Mita T."/>
            <person name="Kita K."/>
            <person name="Yasutomi Y."/>
            <person name="Sutton P.L."/>
            <person name="Shakhbatyan R."/>
            <person name="Horii T."/>
            <person name="Yasunaga T."/>
            <person name="Barnwell J.W."/>
            <person name="Escalante A.A."/>
            <person name="Carlton J.M."/>
            <person name="Tanabe K."/>
        </authorList>
    </citation>
    <scope>NUCLEOTIDE SEQUENCE [LARGE SCALE GENOMIC DNA]</scope>
    <source>
        <strain evidence="1 2">B</strain>
    </source>
</reference>
<keyword evidence="2" id="KW-1185">Reference proteome</keyword>
<evidence type="ECO:0000313" key="2">
    <source>
        <dbReference type="Proteomes" id="UP000006319"/>
    </source>
</evidence>